<comment type="caution">
    <text evidence="4">The sequence shown here is derived from an EMBL/GenBank/DDBJ whole genome shotgun (WGS) entry which is preliminary data.</text>
</comment>
<evidence type="ECO:0000313" key="5">
    <source>
        <dbReference type="Proteomes" id="UP001295684"/>
    </source>
</evidence>
<protein>
    <submittedName>
        <fullName evidence="4">Uncharacterized protein</fullName>
    </submittedName>
</protein>
<accession>A0AAD2D6R4</accession>
<feature type="compositionally biased region" description="Basic and acidic residues" evidence="1">
    <location>
        <begin position="59"/>
        <end position="76"/>
    </location>
</feature>
<dbReference type="EMBL" id="CAMPGE010025588">
    <property type="protein sequence ID" value="CAI2383329.1"/>
    <property type="molecule type" value="Genomic_DNA"/>
</dbReference>
<evidence type="ECO:0000313" key="4">
    <source>
        <dbReference type="EMBL" id="CAI2383329.1"/>
    </source>
</evidence>
<proteinExistence type="predicted"/>
<feature type="domain" description="Myb-like" evidence="2">
    <location>
        <begin position="500"/>
        <end position="546"/>
    </location>
</feature>
<dbReference type="Gene3D" id="1.10.10.60">
    <property type="entry name" value="Homeodomain-like"/>
    <property type="match status" value="1"/>
</dbReference>
<name>A0AAD2D6R4_EUPCR</name>
<dbReference type="InterPro" id="IPR017930">
    <property type="entry name" value="Myb_dom"/>
</dbReference>
<sequence>MEEIKNRSYENPARDGFLAVGTQSQIEQNDSFYSSQQNTGKKISIQQQRAAKISNRISNKKEDDQRFSNLPERYENQENDPEQSTIRYLKTKRKGKCSRRCKVFTQLLCRWMTCRCTDPSQKVRVKKYEPRKLNQGLLSVIPLKRQDRAESGSQNDEPRTFCNHSSLALLEKNHIGLIKHQSVDEIDREYQVQLELPELQGSQGTIIEKNYLSRNLRLKYDSFGNSATKVTISKALRKKDKGSTPKASECHSSFRQGRNETIKKELDLGSPSFIENDNIKIAKGGNFHPKVNKIVQEWMEMEEGEEFSEAQGSTSFESSIERDLKILIRRQHSPDEPMLLYSQSFKDIIGRTATTGMLITHDFPIVAENQCEIVYEDKQFKAKPTFNFNKVRLYISLIKTFKVKKRAVSNIKFDELLITAKANLYNMAEVKGAKINSKIWNPTEDQILLENLQKLNFCAIALKINEHNQNGRTKAENVKDSGPLGPKSPEDCKRRADFLKKTRKIGQFTKEEDDKILMGYNKFHAKWGLIARKYLPGRNGKQIRERHVPPNHYSLDTLTTCANYKTKSHPMRHKTRTSLLMKMPSWFKKLTLLTNKWDDVLKDDFEGKTKIELKQRYRELDSAANQYIGLQENKELERILDEVNFMAQQEEMEFERSNDQMMFSMNAY</sequence>
<dbReference type="AlphaFoldDB" id="A0AAD2D6R4"/>
<gene>
    <name evidence="4" type="ORF">ECRASSUSDP1_LOCUS24828</name>
</gene>
<dbReference type="PROSITE" id="PS51294">
    <property type="entry name" value="HTH_MYB"/>
    <property type="match status" value="1"/>
</dbReference>
<dbReference type="Proteomes" id="UP001295684">
    <property type="component" value="Unassembled WGS sequence"/>
</dbReference>
<dbReference type="Pfam" id="PF00249">
    <property type="entry name" value="Myb_DNA-binding"/>
    <property type="match status" value="1"/>
</dbReference>
<feature type="domain" description="HTH myb-type" evidence="3">
    <location>
        <begin position="500"/>
        <end position="546"/>
    </location>
</feature>
<dbReference type="SUPFAM" id="SSF46689">
    <property type="entry name" value="Homeodomain-like"/>
    <property type="match status" value="1"/>
</dbReference>
<evidence type="ECO:0000259" key="3">
    <source>
        <dbReference type="PROSITE" id="PS51294"/>
    </source>
</evidence>
<keyword evidence="5" id="KW-1185">Reference proteome</keyword>
<reference evidence="4" key="1">
    <citation type="submission" date="2023-07" db="EMBL/GenBank/DDBJ databases">
        <authorList>
            <consortium name="AG Swart"/>
            <person name="Singh M."/>
            <person name="Singh A."/>
            <person name="Seah K."/>
            <person name="Emmerich C."/>
        </authorList>
    </citation>
    <scope>NUCLEOTIDE SEQUENCE</scope>
    <source>
        <strain evidence="4">DP1</strain>
    </source>
</reference>
<dbReference type="CDD" id="cd00167">
    <property type="entry name" value="SANT"/>
    <property type="match status" value="1"/>
</dbReference>
<dbReference type="SMART" id="SM00717">
    <property type="entry name" value="SANT"/>
    <property type="match status" value="2"/>
</dbReference>
<dbReference type="PROSITE" id="PS50090">
    <property type="entry name" value="MYB_LIKE"/>
    <property type="match status" value="1"/>
</dbReference>
<evidence type="ECO:0000259" key="2">
    <source>
        <dbReference type="PROSITE" id="PS50090"/>
    </source>
</evidence>
<evidence type="ECO:0000256" key="1">
    <source>
        <dbReference type="SAM" id="MobiDB-lite"/>
    </source>
</evidence>
<feature type="region of interest" description="Disordered" evidence="1">
    <location>
        <begin position="54"/>
        <end position="85"/>
    </location>
</feature>
<organism evidence="4 5">
    <name type="scientific">Euplotes crassus</name>
    <dbReference type="NCBI Taxonomy" id="5936"/>
    <lineage>
        <taxon>Eukaryota</taxon>
        <taxon>Sar</taxon>
        <taxon>Alveolata</taxon>
        <taxon>Ciliophora</taxon>
        <taxon>Intramacronucleata</taxon>
        <taxon>Spirotrichea</taxon>
        <taxon>Hypotrichia</taxon>
        <taxon>Euplotida</taxon>
        <taxon>Euplotidae</taxon>
        <taxon>Moneuplotes</taxon>
    </lineage>
</organism>
<dbReference type="InterPro" id="IPR001005">
    <property type="entry name" value="SANT/Myb"/>
</dbReference>
<feature type="region of interest" description="Disordered" evidence="1">
    <location>
        <begin position="471"/>
        <end position="492"/>
    </location>
</feature>
<dbReference type="InterPro" id="IPR009057">
    <property type="entry name" value="Homeodomain-like_sf"/>
</dbReference>